<name>A0A0L1BUF1_ECOLX</name>
<evidence type="ECO:0000256" key="1">
    <source>
        <dbReference type="ARBA" id="ARBA00010526"/>
    </source>
</evidence>
<comment type="caution">
    <text evidence="2">The sequence shown here is derived from an EMBL/GenBank/DDBJ whole genome shotgun (WGS) entry which is preliminary data.</text>
</comment>
<accession>A0A0L1BUF1</accession>
<dbReference type="Proteomes" id="UP000531916">
    <property type="component" value="Unassembled WGS sequence"/>
</dbReference>
<dbReference type="AlphaFoldDB" id="A0A0L1BUF1"/>
<organism evidence="2 3">
    <name type="scientific">Escherichia coli</name>
    <dbReference type="NCBI Taxonomy" id="562"/>
    <lineage>
        <taxon>Bacteria</taxon>
        <taxon>Pseudomonadati</taxon>
        <taxon>Pseudomonadota</taxon>
        <taxon>Gammaproteobacteria</taxon>
        <taxon>Enterobacterales</taxon>
        <taxon>Enterobacteriaceae</taxon>
        <taxon>Escherichia</taxon>
    </lineage>
</organism>
<dbReference type="InterPro" id="IPR007985">
    <property type="entry name" value="Hemolysn_expr_modulating_HHA"/>
</dbReference>
<dbReference type="Pfam" id="PF05321">
    <property type="entry name" value="HHA"/>
    <property type="match status" value="1"/>
</dbReference>
<proteinExistence type="inferred from homology"/>
<protein>
    <submittedName>
        <fullName evidence="2">Hemolysin expression modulator Hha</fullName>
    </submittedName>
</protein>
<dbReference type="InterPro" id="IPR036666">
    <property type="entry name" value="HHA_sf"/>
</dbReference>
<reference evidence="2 3" key="1">
    <citation type="submission" date="2019-04" db="EMBL/GenBank/DDBJ databases">
        <authorList>
            <consortium name="NARMS: The National Antimicrobial Resistance Monitoring System"/>
        </authorList>
    </citation>
    <scope>NUCLEOTIDE SEQUENCE [LARGE SCALE GENOMIC DNA]</scope>
    <source>
        <strain evidence="2 3">FSIS11919500</strain>
    </source>
</reference>
<dbReference type="SUPFAM" id="SSF68989">
    <property type="entry name" value="Hemolysin expression modulating protein HHA"/>
    <property type="match status" value="1"/>
</dbReference>
<dbReference type="NCBIfam" id="NF008191">
    <property type="entry name" value="PRK10945.1"/>
    <property type="match status" value="1"/>
</dbReference>
<sequence>MNTEGISCVNKQDYLYKLRRCKNITTLDKVIERNRYLMSDKEFIEFLSAADHRYAEIKMGKLYDKIPKPVWSLV</sequence>
<comment type="similarity">
    <text evidence="1">Belongs to the Hha/YmoA/Cnu family.</text>
</comment>
<dbReference type="EMBL" id="AASEPP010000078">
    <property type="protein sequence ID" value="EFC2249207.1"/>
    <property type="molecule type" value="Genomic_DNA"/>
</dbReference>
<evidence type="ECO:0000313" key="3">
    <source>
        <dbReference type="Proteomes" id="UP000531916"/>
    </source>
</evidence>
<evidence type="ECO:0000313" key="2">
    <source>
        <dbReference type="EMBL" id="EFC2249207.1"/>
    </source>
</evidence>
<dbReference type="Gene3D" id="1.20.1280.40">
    <property type="entry name" value="HHA"/>
    <property type="match status" value="1"/>
</dbReference>
<gene>
    <name evidence="2" type="primary">hha</name>
    <name evidence="2" type="ORF">E5H86_26215</name>
</gene>